<reference evidence="2" key="1">
    <citation type="submission" date="2016-10" db="EMBL/GenBank/DDBJ databases">
        <authorList>
            <person name="Varghese N."/>
            <person name="Submissions S."/>
        </authorList>
    </citation>
    <scope>NUCLEOTIDE SEQUENCE [LARGE SCALE GENOMIC DNA]</scope>
    <source>
        <strain evidence="2">DSM 13234</strain>
    </source>
</reference>
<keyword evidence="2" id="KW-1185">Reference proteome</keyword>
<proteinExistence type="predicted"/>
<evidence type="ECO:0000313" key="2">
    <source>
        <dbReference type="Proteomes" id="UP000182983"/>
    </source>
</evidence>
<accession>A0A1H6H408</accession>
<protein>
    <submittedName>
        <fullName evidence="1">Uncharacterized protein</fullName>
    </submittedName>
</protein>
<organism evidence="1 2">
    <name type="scientific">Magnetospirillum fulvum</name>
    <name type="common">Rhodospirillum fulvum</name>
    <dbReference type="NCBI Taxonomy" id="1082"/>
    <lineage>
        <taxon>Bacteria</taxon>
        <taxon>Pseudomonadati</taxon>
        <taxon>Pseudomonadota</taxon>
        <taxon>Alphaproteobacteria</taxon>
        <taxon>Rhodospirillales</taxon>
        <taxon>Rhodospirillaceae</taxon>
        <taxon>Magnetospirillum</taxon>
    </lineage>
</organism>
<sequence>MTSDQVAVGTAALTGGVWDIRPRVIAQAIEITERVLPHHFRPRFAAKAAGVWYPRPLCGRSSL</sequence>
<dbReference type="AlphaFoldDB" id="A0A1H6H408"/>
<name>A0A1H6H408_MAGFU</name>
<evidence type="ECO:0000313" key="1">
    <source>
        <dbReference type="EMBL" id="SEH28900.1"/>
    </source>
</evidence>
<dbReference type="EMBL" id="FNWO01000002">
    <property type="protein sequence ID" value="SEH28900.1"/>
    <property type="molecule type" value="Genomic_DNA"/>
</dbReference>
<dbReference type="Proteomes" id="UP000182983">
    <property type="component" value="Unassembled WGS sequence"/>
</dbReference>
<gene>
    <name evidence="1" type="ORF">SAMN04244559_00775</name>
</gene>